<evidence type="ECO:0000256" key="2">
    <source>
        <dbReference type="ARBA" id="ARBA00006247"/>
    </source>
</evidence>
<dbReference type="GO" id="GO:0016805">
    <property type="term" value="F:dipeptidase activity"/>
    <property type="evidence" value="ECO:0007669"/>
    <property type="project" value="UniProtKB-KW"/>
</dbReference>
<evidence type="ECO:0000256" key="8">
    <source>
        <dbReference type="ARBA" id="ARBA00023049"/>
    </source>
</evidence>
<dbReference type="CDD" id="cd03888">
    <property type="entry name" value="M20_PepV"/>
    <property type="match status" value="1"/>
</dbReference>
<keyword evidence="4" id="KW-0479">Metal-binding</keyword>
<dbReference type="GO" id="GO:0006508">
    <property type="term" value="P:proteolysis"/>
    <property type="evidence" value="ECO:0007669"/>
    <property type="project" value="UniProtKB-KW"/>
</dbReference>
<dbReference type="OrthoDB" id="9761532at2"/>
<keyword evidence="6" id="KW-0862">Zinc</keyword>
<dbReference type="InterPro" id="IPR011650">
    <property type="entry name" value="Peptidase_M20_dimer"/>
</dbReference>
<name>A0A1G6WTD5_9BACI</name>
<evidence type="ECO:0000313" key="10">
    <source>
        <dbReference type="EMBL" id="SDD69081.1"/>
    </source>
</evidence>
<organism evidence="10 11">
    <name type="scientific">Terribacillus halophilus</name>
    <dbReference type="NCBI Taxonomy" id="361279"/>
    <lineage>
        <taxon>Bacteria</taxon>
        <taxon>Bacillati</taxon>
        <taxon>Bacillota</taxon>
        <taxon>Bacilli</taxon>
        <taxon>Bacillales</taxon>
        <taxon>Bacillaceae</taxon>
        <taxon>Terribacillus</taxon>
    </lineage>
</organism>
<dbReference type="SUPFAM" id="SSF53187">
    <property type="entry name" value="Zn-dependent exopeptidases"/>
    <property type="match status" value="1"/>
</dbReference>
<dbReference type="InterPro" id="IPR001261">
    <property type="entry name" value="ArgE/DapE_CS"/>
</dbReference>
<dbReference type="Proteomes" id="UP000198666">
    <property type="component" value="Unassembled WGS sequence"/>
</dbReference>
<dbReference type="EMBL" id="FMZB01000018">
    <property type="protein sequence ID" value="SDD69081.1"/>
    <property type="molecule type" value="Genomic_DNA"/>
</dbReference>
<comment type="similarity">
    <text evidence="2">Belongs to the peptidase M20A family.</text>
</comment>
<dbReference type="RefSeq" id="WP_093728767.1">
    <property type="nucleotide sequence ID" value="NZ_FMZB01000018.1"/>
</dbReference>
<dbReference type="GO" id="GO:0006526">
    <property type="term" value="P:L-arginine biosynthetic process"/>
    <property type="evidence" value="ECO:0007669"/>
    <property type="project" value="TreeGrafter"/>
</dbReference>
<dbReference type="PANTHER" id="PTHR43808:SF31">
    <property type="entry name" value="N-ACETYL-L-CITRULLINE DEACETYLASE"/>
    <property type="match status" value="1"/>
</dbReference>
<dbReference type="Gene3D" id="3.30.70.360">
    <property type="match status" value="2"/>
</dbReference>
<keyword evidence="8" id="KW-0482">Metalloprotease</keyword>
<gene>
    <name evidence="10" type="ORF">SAMN05421663_1187</name>
</gene>
<dbReference type="AlphaFoldDB" id="A0A1G6WTD5"/>
<feature type="domain" description="Peptidase M20 dimerisation" evidence="9">
    <location>
        <begin position="261"/>
        <end position="335"/>
    </location>
</feature>
<dbReference type="NCBIfam" id="TIGR01887">
    <property type="entry name" value="dipeptidaselike"/>
    <property type="match status" value="1"/>
</dbReference>
<keyword evidence="3" id="KW-0645">Protease</keyword>
<dbReference type="Pfam" id="PF01546">
    <property type="entry name" value="Peptidase_M20"/>
    <property type="match status" value="1"/>
</dbReference>
<evidence type="ECO:0000256" key="3">
    <source>
        <dbReference type="ARBA" id="ARBA00022670"/>
    </source>
</evidence>
<dbReference type="Pfam" id="PF07687">
    <property type="entry name" value="M20_dimer"/>
    <property type="match status" value="1"/>
</dbReference>
<keyword evidence="11" id="KW-1185">Reference proteome</keyword>
<evidence type="ECO:0000256" key="7">
    <source>
        <dbReference type="ARBA" id="ARBA00022997"/>
    </source>
</evidence>
<sequence>MERIDWFEKASAYKEAYAEVLKGLVSIPSVYDVSTKTDKKPFGEKIDEALLYMLQTGGNDGFSTKYVDGYAGHIEYGKGDGLVGVLGHLDVVPADGEWTYGAFHPTLAEGRLFGRGTLDDKGPVVAAYFAMKLLKDMGHEPKKRIRLIMGTDEERDWQCMEYYFQREEMPDTGFTPDADFPLIYAEKGIIDGYISLPPVTAQSDMLRLEHFEGGKALNMVPGHAEALLTGERIKQVEESYIAFLAAEGFDGKAEAKENTIRLSLSGKAAHGSTPEKGSNAVVALAKFLVSLPMHGKVTEKLSWLVEKFEDYHGNGINLGLTDDVSGPLTLNLGEFSMKDDQAWQIGVNIRYPVTTAYDTVTSRLFTQLAEAGAGFNETSHLPSLYVEKDDPLVQTLLAVYRRQTGDETDILAIGGGTYARAMKKGVAFGPLFPGAPDSAHQQDEHILLEDMLKAIAIYAEALYLLTKDEHL</sequence>
<reference evidence="11" key="1">
    <citation type="submission" date="2016-10" db="EMBL/GenBank/DDBJ databases">
        <authorList>
            <person name="Varghese N."/>
            <person name="Submissions S."/>
        </authorList>
    </citation>
    <scope>NUCLEOTIDE SEQUENCE [LARGE SCALE GENOMIC DNA]</scope>
    <source>
        <strain evidence="11">DSM 21620</strain>
    </source>
</reference>
<dbReference type="PANTHER" id="PTHR43808">
    <property type="entry name" value="ACETYLORNITHINE DEACETYLASE"/>
    <property type="match status" value="1"/>
</dbReference>
<evidence type="ECO:0000313" key="11">
    <source>
        <dbReference type="Proteomes" id="UP000198666"/>
    </source>
</evidence>
<dbReference type="PROSITE" id="PS00758">
    <property type="entry name" value="ARGE_DAPE_CPG2_1"/>
    <property type="match status" value="1"/>
</dbReference>
<keyword evidence="7" id="KW-0224">Dipeptidase</keyword>
<dbReference type="InterPro" id="IPR002933">
    <property type="entry name" value="Peptidase_M20"/>
</dbReference>
<dbReference type="NCBIfam" id="NF005591">
    <property type="entry name" value="PRK07318.1"/>
    <property type="match status" value="1"/>
</dbReference>
<dbReference type="SUPFAM" id="SSF55031">
    <property type="entry name" value="Bacterial exopeptidase dimerisation domain"/>
    <property type="match status" value="1"/>
</dbReference>
<evidence type="ECO:0000256" key="5">
    <source>
        <dbReference type="ARBA" id="ARBA00022801"/>
    </source>
</evidence>
<dbReference type="InterPro" id="IPR050072">
    <property type="entry name" value="Peptidase_M20A"/>
</dbReference>
<comment type="cofactor">
    <cofactor evidence="1">
        <name>Zn(2+)</name>
        <dbReference type="ChEBI" id="CHEBI:29105"/>
    </cofactor>
</comment>
<dbReference type="Gene3D" id="3.40.630.10">
    <property type="entry name" value="Zn peptidases"/>
    <property type="match status" value="1"/>
</dbReference>
<keyword evidence="5" id="KW-0378">Hydrolase</keyword>
<evidence type="ECO:0000256" key="6">
    <source>
        <dbReference type="ARBA" id="ARBA00022833"/>
    </source>
</evidence>
<accession>A0A1G6WTD5</accession>
<protein>
    <submittedName>
        <fullName evidence="10">Succinyl-diaminopimelate desuccinylase</fullName>
    </submittedName>
</protein>
<dbReference type="GO" id="GO:0008777">
    <property type="term" value="F:acetylornithine deacetylase activity"/>
    <property type="evidence" value="ECO:0007669"/>
    <property type="project" value="TreeGrafter"/>
</dbReference>
<proteinExistence type="inferred from homology"/>
<dbReference type="GO" id="GO:0008237">
    <property type="term" value="F:metallopeptidase activity"/>
    <property type="evidence" value="ECO:0007669"/>
    <property type="project" value="UniProtKB-KW"/>
</dbReference>
<dbReference type="InterPro" id="IPR036264">
    <property type="entry name" value="Bact_exopeptidase_dim_dom"/>
</dbReference>
<evidence type="ECO:0000256" key="1">
    <source>
        <dbReference type="ARBA" id="ARBA00001947"/>
    </source>
</evidence>
<dbReference type="STRING" id="361279.SAMN05421663_1187"/>
<dbReference type="GO" id="GO:0008270">
    <property type="term" value="F:zinc ion binding"/>
    <property type="evidence" value="ECO:0007669"/>
    <property type="project" value="InterPro"/>
</dbReference>
<evidence type="ECO:0000259" key="9">
    <source>
        <dbReference type="Pfam" id="PF07687"/>
    </source>
</evidence>
<evidence type="ECO:0000256" key="4">
    <source>
        <dbReference type="ARBA" id="ARBA00022723"/>
    </source>
</evidence>
<dbReference type="InterPro" id="IPR010964">
    <property type="entry name" value="M20A_pepV-rel"/>
</dbReference>